<dbReference type="InterPro" id="IPR002398">
    <property type="entry name" value="Pept_C14"/>
</dbReference>
<evidence type="ECO:0008006" key="9">
    <source>
        <dbReference type="Google" id="ProtNLM"/>
    </source>
</evidence>
<dbReference type="OrthoDB" id="6097640at2759"/>
<evidence type="ECO:0000259" key="6">
    <source>
        <dbReference type="PROSITE" id="PS50209"/>
    </source>
</evidence>
<protein>
    <recommendedName>
        <fullName evidence="9">Caspase</fullName>
    </recommendedName>
</protein>
<dbReference type="Proteomes" id="UP000283210">
    <property type="component" value="Chromosome 13"/>
</dbReference>
<dbReference type="InterPro" id="IPR011600">
    <property type="entry name" value="Pept_C14_caspase"/>
</dbReference>
<reference evidence="7 8" key="1">
    <citation type="submission" date="2018-11" db="EMBL/GenBank/DDBJ databases">
        <authorList>
            <person name="Lopez-Roques C."/>
            <person name="Donnadieu C."/>
            <person name="Bouchez O."/>
            <person name="Klopp C."/>
            <person name="Cabau C."/>
            <person name="Zahm M."/>
        </authorList>
    </citation>
    <scope>NUCLEOTIDE SEQUENCE [LARGE SCALE GENOMIC DNA]</scope>
    <source>
        <strain evidence="7">RS831</strain>
        <tissue evidence="7">Whole body</tissue>
    </source>
</reference>
<dbReference type="Gene3D" id="1.10.533.10">
    <property type="entry name" value="Death Domain, Fas"/>
    <property type="match status" value="1"/>
</dbReference>
<dbReference type="PROSITE" id="PS01122">
    <property type="entry name" value="CASPASE_CYS"/>
    <property type="match status" value="1"/>
</dbReference>
<dbReference type="InterPro" id="IPR029030">
    <property type="entry name" value="Caspase-like_dom_sf"/>
</dbReference>
<dbReference type="EMBL" id="CM012449">
    <property type="protein sequence ID" value="RVE64942.1"/>
    <property type="molecule type" value="Genomic_DNA"/>
</dbReference>
<dbReference type="PRINTS" id="PR00376">
    <property type="entry name" value="IL1BCENZYME"/>
</dbReference>
<evidence type="ECO:0000259" key="4">
    <source>
        <dbReference type="PROSITE" id="PS50207"/>
    </source>
</evidence>
<dbReference type="GO" id="GO:0097169">
    <property type="term" value="C:AIM2 inflammasome complex"/>
    <property type="evidence" value="ECO:0007669"/>
    <property type="project" value="TreeGrafter"/>
</dbReference>
<dbReference type="SMART" id="SM00115">
    <property type="entry name" value="CASc"/>
    <property type="match status" value="1"/>
</dbReference>
<dbReference type="PROSITE" id="PS50208">
    <property type="entry name" value="CASPASE_P20"/>
    <property type="match status" value="1"/>
</dbReference>
<dbReference type="AlphaFoldDB" id="A0A437CQ42"/>
<dbReference type="InterPro" id="IPR002138">
    <property type="entry name" value="Pept_C14_p10"/>
</dbReference>
<reference evidence="7 8" key="2">
    <citation type="submission" date="2019-01" db="EMBL/GenBank/DDBJ databases">
        <title>A chromosome length genome reference of the Java medaka (oryzias javanicus).</title>
        <authorList>
            <person name="Herpin A."/>
            <person name="Takehana Y."/>
            <person name="Naruse K."/>
            <person name="Ansai S."/>
            <person name="Kawaguchi M."/>
        </authorList>
    </citation>
    <scope>NUCLEOTIDE SEQUENCE [LARGE SCALE GENOMIC DNA]</scope>
    <source>
        <strain evidence="7">RS831</strain>
        <tissue evidence="7">Whole body</tissue>
    </source>
</reference>
<keyword evidence="8" id="KW-1185">Reference proteome</keyword>
<evidence type="ECO:0000313" key="8">
    <source>
        <dbReference type="Proteomes" id="UP000283210"/>
    </source>
</evidence>
<name>A0A437CQ42_ORYJA</name>
<sequence>MADKELFNVRVNFVEKMSEPVLLQLIDDLLQDRVLNDAESESISERKERREMARKLIDTVRKKGSRASSKMIAHLEKNDPSLFLELGLSGAHPPQINVHPQSDEGTTTSVLTTEEFWKKKQNDKDVYPVTKDTYKNRVALMITNIKFYNQKMNRSGADKDVENMEKLLSKLGYKVEKHTNLTGREINEAFISFSKHPKLQQTDSVIVVLMSHGKLGAVLGVDEDSFPVSNIYEHLGTEKCPALLDKPKIIIIQACRGDQRGSVLVSDGENQAGGFQLPAAPAEDLLEDGWRFVHKEKDFISLLSCTPDTMSYRQVDRGSILIQYIVEIFNSHGNMEHIQELFRKVMLRFESFGFSNRKQMPTIDRTTLLKHFYFFPGLGNTNHF</sequence>
<evidence type="ECO:0000259" key="5">
    <source>
        <dbReference type="PROSITE" id="PS50208"/>
    </source>
</evidence>
<dbReference type="GO" id="GO:0072557">
    <property type="term" value="C:IPAF inflammasome complex"/>
    <property type="evidence" value="ECO:0007669"/>
    <property type="project" value="TreeGrafter"/>
</dbReference>
<dbReference type="GO" id="GO:0006508">
    <property type="term" value="P:proteolysis"/>
    <property type="evidence" value="ECO:0007669"/>
    <property type="project" value="InterPro"/>
</dbReference>
<evidence type="ECO:0000256" key="2">
    <source>
        <dbReference type="PIRSR" id="PIRSR038001-1"/>
    </source>
</evidence>
<comment type="similarity">
    <text evidence="1 3">Belongs to the peptidase C14A family.</text>
</comment>
<gene>
    <name evidence="7" type="ORF">OJAV_G00130530</name>
</gene>
<dbReference type="PIRSF" id="PIRSF038001">
    <property type="entry name" value="Caspase_ICE"/>
    <property type="match status" value="1"/>
</dbReference>
<dbReference type="GO" id="GO:0050727">
    <property type="term" value="P:regulation of inflammatory response"/>
    <property type="evidence" value="ECO:0007669"/>
    <property type="project" value="TreeGrafter"/>
</dbReference>
<dbReference type="GO" id="GO:0004197">
    <property type="term" value="F:cysteine-type endopeptidase activity"/>
    <property type="evidence" value="ECO:0007669"/>
    <property type="project" value="InterPro"/>
</dbReference>
<dbReference type="Gene3D" id="3.40.50.1460">
    <property type="match status" value="1"/>
</dbReference>
<dbReference type="PROSITE" id="PS50207">
    <property type="entry name" value="CASPASE_P10"/>
    <property type="match status" value="1"/>
</dbReference>
<dbReference type="Pfam" id="PF00656">
    <property type="entry name" value="Peptidase_C14"/>
    <property type="match status" value="1"/>
</dbReference>
<dbReference type="CDD" id="cd00032">
    <property type="entry name" value="CASc"/>
    <property type="match status" value="1"/>
</dbReference>
<proteinExistence type="inferred from homology"/>
<evidence type="ECO:0000256" key="1">
    <source>
        <dbReference type="ARBA" id="ARBA00010134"/>
    </source>
</evidence>
<feature type="domain" description="Caspase family p20" evidence="5">
    <location>
        <begin position="135"/>
        <end position="259"/>
    </location>
</feature>
<dbReference type="SUPFAM" id="SSF47986">
    <property type="entry name" value="DEATH domain"/>
    <property type="match status" value="1"/>
</dbReference>
<feature type="active site" evidence="2">
    <location>
        <position position="255"/>
    </location>
</feature>
<dbReference type="GO" id="GO:0042981">
    <property type="term" value="P:regulation of apoptotic process"/>
    <property type="evidence" value="ECO:0007669"/>
    <property type="project" value="InterPro"/>
</dbReference>
<evidence type="ECO:0000313" key="7">
    <source>
        <dbReference type="EMBL" id="RVE64942.1"/>
    </source>
</evidence>
<dbReference type="GO" id="GO:0072559">
    <property type="term" value="C:NLRP3 inflammasome complex"/>
    <property type="evidence" value="ECO:0007669"/>
    <property type="project" value="TreeGrafter"/>
</dbReference>
<feature type="domain" description="CARD" evidence="6">
    <location>
        <begin position="1"/>
        <end position="90"/>
    </location>
</feature>
<dbReference type="InterPro" id="IPR015917">
    <property type="entry name" value="Pept_C14A"/>
</dbReference>
<dbReference type="Pfam" id="PF00619">
    <property type="entry name" value="CARD"/>
    <property type="match status" value="1"/>
</dbReference>
<dbReference type="PANTHER" id="PTHR47901:SF3">
    <property type="entry name" value="CASPASE-1"/>
    <property type="match status" value="1"/>
</dbReference>
<dbReference type="InterPro" id="IPR001309">
    <property type="entry name" value="Pept_C14_p20"/>
</dbReference>
<dbReference type="InterPro" id="IPR011029">
    <property type="entry name" value="DEATH-like_dom_sf"/>
</dbReference>
<feature type="active site" evidence="2">
    <location>
        <position position="212"/>
    </location>
</feature>
<dbReference type="InterPro" id="IPR001315">
    <property type="entry name" value="CARD"/>
</dbReference>
<dbReference type="OMA" id="QYIVQVF"/>
<organism evidence="7 8">
    <name type="scientific">Oryzias javanicus</name>
    <name type="common">Javanese ricefish</name>
    <name type="synonym">Aplocheilus javanicus</name>
    <dbReference type="NCBI Taxonomy" id="123683"/>
    <lineage>
        <taxon>Eukaryota</taxon>
        <taxon>Metazoa</taxon>
        <taxon>Chordata</taxon>
        <taxon>Craniata</taxon>
        <taxon>Vertebrata</taxon>
        <taxon>Euteleostomi</taxon>
        <taxon>Actinopterygii</taxon>
        <taxon>Neopterygii</taxon>
        <taxon>Teleostei</taxon>
        <taxon>Neoteleostei</taxon>
        <taxon>Acanthomorphata</taxon>
        <taxon>Ovalentaria</taxon>
        <taxon>Atherinomorphae</taxon>
        <taxon>Beloniformes</taxon>
        <taxon>Adrianichthyidae</taxon>
        <taxon>Oryziinae</taxon>
        <taxon>Oryzias</taxon>
    </lineage>
</organism>
<dbReference type="PANTHER" id="PTHR47901">
    <property type="entry name" value="CASPASE RECRUITMENT DOMAIN-CONTAINING PROTEIN 18"/>
    <property type="match status" value="1"/>
</dbReference>
<accession>A0A437CQ42</accession>
<dbReference type="SUPFAM" id="SSF52129">
    <property type="entry name" value="Caspase-like"/>
    <property type="match status" value="1"/>
</dbReference>
<evidence type="ECO:0000256" key="3">
    <source>
        <dbReference type="RuleBase" id="RU003971"/>
    </source>
</evidence>
<dbReference type="PROSITE" id="PS50209">
    <property type="entry name" value="CARD"/>
    <property type="match status" value="1"/>
</dbReference>
<feature type="domain" description="Caspase family p10" evidence="4">
    <location>
        <begin position="289"/>
        <end position="376"/>
    </location>
</feature>
<dbReference type="InterPro" id="IPR033139">
    <property type="entry name" value="Caspase_cys_AS"/>
</dbReference>